<gene>
    <name evidence="2" type="ORF">DGAL_LOCUS1232</name>
</gene>
<accession>A0A8J2RBJ8</accession>
<organism evidence="2 3">
    <name type="scientific">Daphnia galeata</name>
    <dbReference type="NCBI Taxonomy" id="27404"/>
    <lineage>
        <taxon>Eukaryota</taxon>
        <taxon>Metazoa</taxon>
        <taxon>Ecdysozoa</taxon>
        <taxon>Arthropoda</taxon>
        <taxon>Crustacea</taxon>
        <taxon>Branchiopoda</taxon>
        <taxon>Diplostraca</taxon>
        <taxon>Cladocera</taxon>
        <taxon>Anomopoda</taxon>
        <taxon>Daphniidae</taxon>
        <taxon>Daphnia</taxon>
    </lineage>
</organism>
<proteinExistence type="predicted"/>
<comment type="caution">
    <text evidence="2">The sequence shown here is derived from an EMBL/GenBank/DDBJ whole genome shotgun (WGS) entry which is preliminary data.</text>
</comment>
<evidence type="ECO:0000313" key="2">
    <source>
        <dbReference type="EMBL" id="CAH0099119.1"/>
    </source>
</evidence>
<keyword evidence="1" id="KW-0732">Signal</keyword>
<dbReference type="Proteomes" id="UP000789390">
    <property type="component" value="Unassembled WGS sequence"/>
</dbReference>
<protein>
    <submittedName>
        <fullName evidence="2">Uncharacterized protein</fullName>
    </submittedName>
</protein>
<dbReference type="EMBL" id="CAKKLH010000013">
    <property type="protein sequence ID" value="CAH0099119.1"/>
    <property type="molecule type" value="Genomic_DNA"/>
</dbReference>
<name>A0A8J2RBJ8_9CRUS</name>
<sequence>MLFSLAVIGFLSVVQSQTTTPDIPTVPCYGPDCLATKSSTEIITTTPISSSTSSPGITQRTVVFVYKVTSTGQDMFVLGGIDQQIRPGCTGVTNAEISPCAISIEVNSLGNGTSWEKYDAWRIGDTKLDWYGAEKGQGTYMGTSASGTPMALTTNVKGKPEYQELNKWGENYWMVDMEMDCSETEEGWFELKFFLTYFGAGNEGDIYQLRCTGTGAEDPPYTNTKNHMGRCGFINVFTFNGFSCEINAFD</sequence>
<evidence type="ECO:0000313" key="3">
    <source>
        <dbReference type="Proteomes" id="UP000789390"/>
    </source>
</evidence>
<dbReference type="OrthoDB" id="550577at2759"/>
<keyword evidence="3" id="KW-1185">Reference proteome</keyword>
<reference evidence="2" key="1">
    <citation type="submission" date="2021-11" db="EMBL/GenBank/DDBJ databases">
        <authorList>
            <person name="Schell T."/>
        </authorList>
    </citation>
    <scope>NUCLEOTIDE SEQUENCE</scope>
    <source>
        <strain evidence="2">M5</strain>
    </source>
</reference>
<evidence type="ECO:0000256" key="1">
    <source>
        <dbReference type="SAM" id="SignalP"/>
    </source>
</evidence>
<feature type="signal peptide" evidence="1">
    <location>
        <begin position="1"/>
        <end position="16"/>
    </location>
</feature>
<dbReference type="AlphaFoldDB" id="A0A8J2RBJ8"/>
<feature type="chain" id="PRO_5035153218" evidence="1">
    <location>
        <begin position="17"/>
        <end position="250"/>
    </location>
</feature>